<dbReference type="GO" id="GO:0015562">
    <property type="term" value="F:efflux transmembrane transporter activity"/>
    <property type="evidence" value="ECO:0007669"/>
    <property type="project" value="InterPro"/>
</dbReference>
<evidence type="ECO:0000313" key="9">
    <source>
        <dbReference type="Proteomes" id="UP000245880"/>
    </source>
</evidence>
<evidence type="ECO:0000313" key="8">
    <source>
        <dbReference type="EMBL" id="PWJ57417.1"/>
    </source>
</evidence>
<dbReference type="RefSeq" id="WP_109675135.1">
    <property type="nucleotide sequence ID" value="NZ_QGDT01000007.1"/>
</dbReference>
<sequence>MNPITRLKYILIIGWLTTITLSARAQTPVDTLYLSLEDALDLAVKNSYELEIAKNTLEANTLLNHYGVAGGLPTVAGTLSNTEQITNLNQKLNNGNETNKKGATVNNTQAGIAGSILLYNGHRVVAAKKRLEYQQLQSQESLQEQLQNTLASVMASYYDVVRQKSYISTIKTSIAASQKRLEILEVRKEAGMANNSDIFQAQIDLNTLLQTLMEQEMVEKTSKTQLRYIMALDSPIEIAVKDTIVLARNIDLTAILEGLERNPTYQAAERQIQINQQLVKETAALRYPTVRLNLGYNYSRNQSTAGFTLLNQTIGPNASVTVAVPIYNGSVFRRQKQVAELDVQNAKAQKNILLRDYSSEVIKQYETYKSSLEQITIQQENYELSKKLLDLTLMRFELIQATIIDVREAQKSFEEAGYKLVNLNYAAKSAEIELNRLSNQLAN</sequence>
<comment type="subcellular location">
    <subcellularLocation>
        <location evidence="1">Cell outer membrane</location>
    </subcellularLocation>
</comment>
<dbReference type="InterPro" id="IPR051906">
    <property type="entry name" value="TolC-like"/>
</dbReference>
<reference evidence="8 9" key="1">
    <citation type="submission" date="2018-03" db="EMBL/GenBank/DDBJ databases">
        <title>Genomic Encyclopedia of Archaeal and Bacterial Type Strains, Phase II (KMG-II): from individual species to whole genera.</title>
        <authorList>
            <person name="Goeker M."/>
        </authorList>
    </citation>
    <scope>NUCLEOTIDE SEQUENCE [LARGE SCALE GENOMIC DNA]</scope>
    <source>
        <strain evidence="8 9">DSM 100346</strain>
    </source>
</reference>
<dbReference type="GO" id="GO:0015288">
    <property type="term" value="F:porin activity"/>
    <property type="evidence" value="ECO:0007669"/>
    <property type="project" value="TreeGrafter"/>
</dbReference>
<gene>
    <name evidence="8" type="ORF">CLV98_107125</name>
</gene>
<dbReference type="PANTHER" id="PTHR30026">
    <property type="entry name" value="OUTER MEMBRANE PROTEIN TOLC"/>
    <property type="match status" value="1"/>
</dbReference>
<evidence type="ECO:0000256" key="1">
    <source>
        <dbReference type="ARBA" id="ARBA00004442"/>
    </source>
</evidence>
<keyword evidence="9" id="KW-1185">Reference proteome</keyword>
<evidence type="ECO:0000256" key="4">
    <source>
        <dbReference type="ARBA" id="ARBA00022452"/>
    </source>
</evidence>
<keyword evidence="3" id="KW-0813">Transport</keyword>
<keyword evidence="5" id="KW-0812">Transmembrane</keyword>
<accession>A0A316B4A2</accession>
<comment type="caution">
    <text evidence="8">The sequence shown here is derived from an EMBL/GenBank/DDBJ whole genome shotgun (WGS) entry which is preliminary data.</text>
</comment>
<comment type="similarity">
    <text evidence="2">Belongs to the outer membrane factor (OMF) (TC 1.B.17) family.</text>
</comment>
<dbReference type="Pfam" id="PF02321">
    <property type="entry name" value="OEP"/>
    <property type="match status" value="2"/>
</dbReference>
<evidence type="ECO:0000256" key="5">
    <source>
        <dbReference type="ARBA" id="ARBA00022692"/>
    </source>
</evidence>
<protein>
    <submittedName>
        <fullName evidence="8">Outer membrane protein TolC</fullName>
    </submittedName>
</protein>
<dbReference type="SUPFAM" id="SSF56954">
    <property type="entry name" value="Outer membrane efflux proteins (OEP)"/>
    <property type="match status" value="1"/>
</dbReference>
<keyword evidence="4" id="KW-1134">Transmembrane beta strand</keyword>
<evidence type="ECO:0000256" key="2">
    <source>
        <dbReference type="ARBA" id="ARBA00007613"/>
    </source>
</evidence>
<organism evidence="8 9">
    <name type="scientific">Dyadobacter jejuensis</name>
    <dbReference type="NCBI Taxonomy" id="1082580"/>
    <lineage>
        <taxon>Bacteria</taxon>
        <taxon>Pseudomonadati</taxon>
        <taxon>Bacteroidota</taxon>
        <taxon>Cytophagia</taxon>
        <taxon>Cytophagales</taxon>
        <taxon>Spirosomataceae</taxon>
        <taxon>Dyadobacter</taxon>
    </lineage>
</organism>
<keyword evidence="6" id="KW-0472">Membrane</keyword>
<dbReference type="AlphaFoldDB" id="A0A316B4A2"/>
<evidence type="ECO:0000256" key="6">
    <source>
        <dbReference type="ARBA" id="ARBA00023136"/>
    </source>
</evidence>
<dbReference type="GO" id="GO:0009279">
    <property type="term" value="C:cell outer membrane"/>
    <property type="evidence" value="ECO:0007669"/>
    <property type="project" value="UniProtKB-SubCell"/>
</dbReference>
<dbReference type="GO" id="GO:1990281">
    <property type="term" value="C:efflux pump complex"/>
    <property type="evidence" value="ECO:0007669"/>
    <property type="project" value="TreeGrafter"/>
</dbReference>
<keyword evidence="7" id="KW-0998">Cell outer membrane</keyword>
<proteinExistence type="inferred from homology"/>
<dbReference type="Proteomes" id="UP000245880">
    <property type="component" value="Unassembled WGS sequence"/>
</dbReference>
<dbReference type="PANTHER" id="PTHR30026:SF20">
    <property type="entry name" value="OUTER MEMBRANE PROTEIN TOLC"/>
    <property type="match status" value="1"/>
</dbReference>
<name>A0A316B4A2_9BACT</name>
<dbReference type="EMBL" id="QGDT01000007">
    <property type="protein sequence ID" value="PWJ57417.1"/>
    <property type="molecule type" value="Genomic_DNA"/>
</dbReference>
<dbReference type="Gene3D" id="1.20.1600.10">
    <property type="entry name" value="Outer membrane efflux proteins (OEP)"/>
    <property type="match status" value="1"/>
</dbReference>
<evidence type="ECO:0000256" key="7">
    <source>
        <dbReference type="ARBA" id="ARBA00023237"/>
    </source>
</evidence>
<dbReference type="InterPro" id="IPR003423">
    <property type="entry name" value="OMP_efflux"/>
</dbReference>
<evidence type="ECO:0000256" key="3">
    <source>
        <dbReference type="ARBA" id="ARBA00022448"/>
    </source>
</evidence>
<dbReference type="OrthoDB" id="9771205at2"/>